<reference evidence="2" key="1">
    <citation type="submission" date="2016-11" db="UniProtKB">
        <authorList>
            <consortium name="WormBaseParasite"/>
        </authorList>
    </citation>
    <scope>IDENTIFICATION</scope>
    <source>
        <strain evidence="2">KR3021</strain>
    </source>
</reference>
<sequence>MNYCTGTSNWATPAQLYFTGTTKWEPFIPKEVLVAKKRIFFKPKGKLSTLYEEGMLVAKLGNRVNIIEADETKYYVSVDFCHTGFSKETKLDVLDDWFNLLEKDNQAEKVVEPLGEKEISISLDCFLKKEVNDCGI</sequence>
<proteinExistence type="predicted"/>
<name>A0AC35TVR7_9BILA</name>
<organism evidence="1 2">
    <name type="scientific">Rhabditophanes sp. KR3021</name>
    <dbReference type="NCBI Taxonomy" id="114890"/>
    <lineage>
        <taxon>Eukaryota</taxon>
        <taxon>Metazoa</taxon>
        <taxon>Ecdysozoa</taxon>
        <taxon>Nematoda</taxon>
        <taxon>Chromadorea</taxon>
        <taxon>Rhabditida</taxon>
        <taxon>Tylenchina</taxon>
        <taxon>Panagrolaimomorpha</taxon>
        <taxon>Strongyloidoidea</taxon>
        <taxon>Alloionematidae</taxon>
        <taxon>Rhabditophanes</taxon>
    </lineage>
</organism>
<dbReference type="WBParaSite" id="RSKR_0000448600.1">
    <property type="protein sequence ID" value="RSKR_0000448600.1"/>
    <property type="gene ID" value="RSKR_0000448600"/>
</dbReference>
<evidence type="ECO:0000313" key="1">
    <source>
        <dbReference type="Proteomes" id="UP000095286"/>
    </source>
</evidence>
<dbReference type="Proteomes" id="UP000095286">
    <property type="component" value="Unplaced"/>
</dbReference>
<evidence type="ECO:0000313" key="2">
    <source>
        <dbReference type="WBParaSite" id="RSKR_0000448600.1"/>
    </source>
</evidence>
<accession>A0AC35TVR7</accession>
<protein>
    <submittedName>
        <fullName evidence="2">ASCH domain-containing protein</fullName>
    </submittedName>
</protein>